<feature type="compositionally biased region" description="Basic residues" evidence="1">
    <location>
        <begin position="129"/>
        <end position="143"/>
    </location>
</feature>
<evidence type="ECO:0000313" key="3">
    <source>
        <dbReference type="Proteomes" id="UP000046122"/>
    </source>
</evidence>
<gene>
    <name evidence="2" type="ORF">MPL3365_130534</name>
</gene>
<protein>
    <submittedName>
        <fullName evidence="2">Uncharacterized protein</fullName>
    </submittedName>
</protein>
<dbReference type="Proteomes" id="UP000046122">
    <property type="component" value="Unassembled WGS sequence"/>
</dbReference>
<feature type="region of interest" description="Disordered" evidence="1">
    <location>
        <begin position="122"/>
        <end position="143"/>
    </location>
</feature>
<dbReference type="AlphaFoldDB" id="A0A090FWX1"/>
<evidence type="ECO:0000256" key="1">
    <source>
        <dbReference type="SAM" id="MobiDB-lite"/>
    </source>
</evidence>
<sequence length="143" mass="16047">MNLVSVSQQEIEDRLIDYFSGHFGDDPSVLTPATNIPKTYNINTLGWAAFADALSKLPWMVKLHVRLAQKEMVTVPQIQQLANLIVRKLQHVVAVPTIASEVLTLDSLMKAHEFMEAKVAQKIRETSPKKKPRRAKAKKSAET</sequence>
<organism evidence="2 3">
    <name type="scientific">Mesorhizobium plurifarium</name>
    <dbReference type="NCBI Taxonomy" id="69974"/>
    <lineage>
        <taxon>Bacteria</taxon>
        <taxon>Pseudomonadati</taxon>
        <taxon>Pseudomonadota</taxon>
        <taxon>Alphaproteobacteria</taxon>
        <taxon>Hyphomicrobiales</taxon>
        <taxon>Phyllobacteriaceae</taxon>
        <taxon>Mesorhizobium</taxon>
    </lineage>
</organism>
<reference evidence="2 3" key="1">
    <citation type="submission" date="2014-08" db="EMBL/GenBank/DDBJ databases">
        <authorList>
            <person name="Moulin Lionel"/>
        </authorList>
    </citation>
    <scope>NUCLEOTIDE SEQUENCE [LARGE SCALE GENOMIC DNA]</scope>
</reference>
<name>A0A090FWX1_MESPL</name>
<accession>A0A090FWX1</accession>
<evidence type="ECO:0000313" key="2">
    <source>
        <dbReference type="EMBL" id="CDX51570.1"/>
    </source>
</evidence>
<dbReference type="EMBL" id="CCNE01000005">
    <property type="protein sequence ID" value="CDX51570.1"/>
    <property type="molecule type" value="Genomic_DNA"/>
</dbReference>
<proteinExistence type="predicted"/>